<keyword evidence="3" id="KW-1185">Reference proteome</keyword>
<reference evidence="2" key="1">
    <citation type="journal article" date="2014" name="Int. J. Syst. Evol. Microbiol.">
        <title>Complete genome sequence of Corynebacterium casei LMG S-19264T (=DSM 44701T), isolated from a smear-ripened cheese.</title>
        <authorList>
            <consortium name="US DOE Joint Genome Institute (JGI-PGF)"/>
            <person name="Walter F."/>
            <person name="Albersmeier A."/>
            <person name="Kalinowski J."/>
            <person name="Ruckert C."/>
        </authorList>
    </citation>
    <scope>NUCLEOTIDE SEQUENCE</scope>
    <source>
        <strain evidence="2">JCM 4346</strain>
    </source>
</reference>
<organism evidence="2 3">
    <name type="scientific">Streptomyces aurantiogriseus</name>
    <dbReference type="NCBI Taxonomy" id="66870"/>
    <lineage>
        <taxon>Bacteria</taxon>
        <taxon>Bacillati</taxon>
        <taxon>Actinomycetota</taxon>
        <taxon>Actinomycetes</taxon>
        <taxon>Kitasatosporales</taxon>
        <taxon>Streptomycetaceae</taxon>
        <taxon>Streptomyces</taxon>
    </lineage>
</organism>
<sequence length="181" mass="19030">MSQSHDAFVHARLTTWQRRIKNTAADVVPPQTGSAQAAFVPVLDQLVAVYNLASGLVADLRQSADSSLATTAAGRAYLAQLATALAHSNRAATHLSTAVVGLADIHRHAPRPGTAARVESELSITLGHAAALRSLQRALEAVTSALPDTQPSPASFPMPTVGEQHRRAADTAVSIPVRRRP</sequence>
<dbReference type="AlphaFoldDB" id="A0A918FG56"/>
<dbReference type="Proteomes" id="UP000658320">
    <property type="component" value="Unassembled WGS sequence"/>
</dbReference>
<proteinExistence type="predicted"/>
<gene>
    <name evidence="2" type="ORF">GCM10010251_60190</name>
</gene>
<reference evidence="2" key="2">
    <citation type="submission" date="2020-09" db="EMBL/GenBank/DDBJ databases">
        <authorList>
            <person name="Sun Q."/>
            <person name="Ohkuma M."/>
        </authorList>
    </citation>
    <scope>NUCLEOTIDE SEQUENCE</scope>
    <source>
        <strain evidence="2">JCM 4346</strain>
    </source>
</reference>
<name>A0A918FG56_9ACTN</name>
<comment type="caution">
    <text evidence="2">The sequence shown here is derived from an EMBL/GenBank/DDBJ whole genome shotgun (WGS) entry which is preliminary data.</text>
</comment>
<accession>A0A918FG56</accession>
<evidence type="ECO:0000313" key="3">
    <source>
        <dbReference type="Proteomes" id="UP000658320"/>
    </source>
</evidence>
<evidence type="ECO:0000256" key="1">
    <source>
        <dbReference type="SAM" id="MobiDB-lite"/>
    </source>
</evidence>
<feature type="region of interest" description="Disordered" evidence="1">
    <location>
        <begin position="146"/>
        <end position="181"/>
    </location>
</feature>
<evidence type="ECO:0000313" key="2">
    <source>
        <dbReference type="EMBL" id="GGR35723.1"/>
    </source>
</evidence>
<protein>
    <submittedName>
        <fullName evidence="2">Uncharacterized protein</fullName>
    </submittedName>
</protein>
<dbReference type="EMBL" id="BMSX01000015">
    <property type="protein sequence ID" value="GGR35723.1"/>
    <property type="molecule type" value="Genomic_DNA"/>
</dbReference>
<dbReference type="RefSeq" id="WP_189940894.1">
    <property type="nucleotide sequence ID" value="NZ_BMSX01000015.1"/>
</dbReference>